<evidence type="ECO:0000313" key="7">
    <source>
        <dbReference type="Proteomes" id="UP000186040"/>
    </source>
</evidence>
<sequence>MKRNHLGRTLALAVALGLTGSLAAAPATAQPAPTTRPQWGPCPADVASGAVVLECATVPVPLDYTDPGGTAIDIMISRLPSTDPGKRRGVLLLNPGGPGGSGLSLPATLSRMGIPDSVLDAYDLIGMDTRGIGHSAPVSCGFTVDQDYRGNVPPYAVDDAAVLREAEKAKAVADQCAAHDTGDRLRHLTTANTARDLDRVRAALGEEKASYLGYSYGSALGAAYASLFPDRTDRVVLDSNIGDTYSNRESVRRFALGFEQTFPDFARWMADRHGAYGLGRTPEQVRATYFRLAEKLDEQPLPDVDGPLFRFATFFALYGKTSYGLIAQLWQHAQNATATAPAAQAPGQLSPNDNGWAVYLAVTCNDSNWPEDIRTYQRGVAEDRRKYPMFGASPANVTPCAFWHHEPSEPPVPVNDNGPTNILVVQNLRDPATPLLGGKLTHAKFPHRSRLLPVDASGHGAYVFGDNACALSTTTAFLVDGKLPARGKTCAATPSAFDTATQRQRAEVPGGVLTP</sequence>
<dbReference type="InterPro" id="IPR013595">
    <property type="entry name" value="Pept_S33_TAP-like_C"/>
</dbReference>
<evidence type="ECO:0000313" key="6">
    <source>
        <dbReference type="EMBL" id="OLR92249.1"/>
    </source>
</evidence>
<keyword evidence="2 4" id="KW-0732">Signal</keyword>
<dbReference type="Pfam" id="PF08386">
    <property type="entry name" value="Abhydrolase_4"/>
    <property type="match status" value="1"/>
</dbReference>
<dbReference type="ESTHER" id="9pseu-a0a1q9ljt9">
    <property type="family name" value="Tiancimycin-TnmK-Tripeptidase-HIP"/>
</dbReference>
<evidence type="ECO:0000256" key="2">
    <source>
        <dbReference type="ARBA" id="ARBA00022729"/>
    </source>
</evidence>
<dbReference type="PANTHER" id="PTHR43248:SF29">
    <property type="entry name" value="TRIPEPTIDYL AMINOPEPTIDASE"/>
    <property type="match status" value="1"/>
</dbReference>
<dbReference type="InterPro" id="IPR029058">
    <property type="entry name" value="AB_hydrolase_fold"/>
</dbReference>
<dbReference type="AlphaFoldDB" id="A0A1Q9LJT9"/>
<dbReference type="PANTHER" id="PTHR43248">
    <property type="entry name" value="2-SUCCINYL-6-HYDROXY-2,4-CYCLOHEXADIENE-1-CARBOXYLATE SYNTHASE"/>
    <property type="match status" value="1"/>
</dbReference>
<evidence type="ECO:0000256" key="4">
    <source>
        <dbReference type="SAM" id="SignalP"/>
    </source>
</evidence>
<keyword evidence="7" id="KW-1185">Reference proteome</keyword>
<dbReference type="InterPro" id="IPR051601">
    <property type="entry name" value="Serine_prot/Carboxylest_S33"/>
</dbReference>
<dbReference type="EMBL" id="MKQR01000017">
    <property type="protein sequence ID" value="OLR92249.1"/>
    <property type="molecule type" value="Genomic_DNA"/>
</dbReference>
<comment type="similarity">
    <text evidence="1">Belongs to the peptidase S33 family.</text>
</comment>
<dbReference type="OrthoDB" id="4447445at2"/>
<dbReference type="RefSeq" id="WP_075976138.1">
    <property type="nucleotide sequence ID" value="NZ_MKQR01000017.1"/>
</dbReference>
<evidence type="ECO:0000259" key="5">
    <source>
        <dbReference type="Pfam" id="PF08386"/>
    </source>
</evidence>
<dbReference type="Gene3D" id="3.40.50.1820">
    <property type="entry name" value="alpha/beta hydrolase"/>
    <property type="match status" value="1"/>
</dbReference>
<dbReference type="GO" id="GO:0016787">
    <property type="term" value="F:hydrolase activity"/>
    <property type="evidence" value="ECO:0007669"/>
    <property type="project" value="UniProtKB-KW"/>
</dbReference>
<evidence type="ECO:0000256" key="1">
    <source>
        <dbReference type="ARBA" id="ARBA00010088"/>
    </source>
</evidence>
<evidence type="ECO:0000256" key="3">
    <source>
        <dbReference type="ARBA" id="ARBA00022801"/>
    </source>
</evidence>
<name>A0A1Q9LJT9_9PSEU</name>
<dbReference type="SUPFAM" id="SSF53474">
    <property type="entry name" value="alpha/beta-Hydrolases"/>
    <property type="match status" value="1"/>
</dbReference>
<comment type="caution">
    <text evidence="6">The sequence shown here is derived from an EMBL/GenBank/DDBJ whole genome shotgun (WGS) entry which is preliminary data.</text>
</comment>
<organism evidence="6 7">
    <name type="scientific">Actinokineospora bangkokensis</name>
    <dbReference type="NCBI Taxonomy" id="1193682"/>
    <lineage>
        <taxon>Bacteria</taxon>
        <taxon>Bacillati</taxon>
        <taxon>Actinomycetota</taxon>
        <taxon>Actinomycetes</taxon>
        <taxon>Pseudonocardiales</taxon>
        <taxon>Pseudonocardiaceae</taxon>
        <taxon>Actinokineospora</taxon>
    </lineage>
</organism>
<feature type="chain" id="PRO_5038544498" evidence="4">
    <location>
        <begin position="30"/>
        <end position="515"/>
    </location>
</feature>
<protein>
    <submittedName>
        <fullName evidence="6">Hydrolase</fullName>
    </submittedName>
</protein>
<feature type="signal peptide" evidence="4">
    <location>
        <begin position="1"/>
        <end position="29"/>
    </location>
</feature>
<reference evidence="6 7" key="1">
    <citation type="submission" date="2016-10" db="EMBL/GenBank/DDBJ databases">
        <title>The Draft Genome Sequence of Actinokineospora bangkokensis 44EHWT reveals the biosynthetic pathway of antifungal compounds Thailandins with unusual extender unit butylmalonyl-CoA.</title>
        <authorList>
            <person name="Greule A."/>
            <person name="Intra B."/>
            <person name="Flemming S."/>
            <person name="Rommel M.G."/>
            <person name="Panbangred W."/>
            <person name="Bechthold A."/>
        </authorList>
    </citation>
    <scope>NUCLEOTIDE SEQUENCE [LARGE SCALE GENOMIC DNA]</scope>
    <source>
        <strain evidence="6 7">44EHW</strain>
    </source>
</reference>
<dbReference type="Proteomes" id="UP000186040">
    <property type="component" value="Unassembled WGS sequence"/>
</dbReference>
<proteinExistence type="inferred from homology"/>
<dbReference type="STRING" id="1193682.BJP25_23315"/>
<keyword evidence="3 6" id="KW-0378">Hydrolase</keyword>
<feature type="domain" description="Peptidase S33 tripeptidyl aminopeptidase-like C-terminal" evidence="5">
    <location>
        <begin position="388"/>
        <end position="490"/>
    </location>
</feature>
<accession>A0A1Q9LJT9</accession>
<gene>
    <name evidence="6" type="ORF">BJP25_23315</name>
</gene>